<dbReference type="RefSeq" id="WP_220206525.1">
    <property type="nucleotide sequence ID" value="NZ_BNJK01000001.1"/>
</dbReference>
<organism evidence="1 2">
    <name type="scientific">Reticulibacter mediterranei</name>
    <dbReference type="NCBI Taxonomy" id="2778369"/>
    <lineage>
        <taxon>Bacteria</taxon>
        <taxon>Bacillati</taxon>
        <taxon>Chloroflexota</taxon>
        <taxon>Ktedonobacteria</taxon>
        <taxon>Ktedonobacterales</taxon>
        <taxon>Reticulibacteraceae</taxon>
        <taxon>Reticulibacter</taxon>
    </lineage>
</organism>
<dbReference type="AlphaFoldDB" id="A0A8J3N668"/>
<gene>
    <name evidence="1" type="ORF">KSF_059150</name>
</gene>
<accession>A0A8J3N668</accession>
<protein>
    <submittedName>
        <fullName evidence="1">Uncharacterized protein</fullName>
    </submittedName>
</protein>
<name>A0A8J3N668_9CHLR</name>
<evidence type="ECO:0000313" key="2">
    <source>
        <dbReference type="Proteomes" id="UP000597444"/>
    </source>
</evidence>
<sequence length="187" mass="19824">MSLSGITGSTSGLFSCGHFGQGVEVIVGPTSYLADFHGHFSFLLDPNVLSQFLSGAVSLVPLLLQEHVSDGIGNIIGPITIRKDPDREPPQSTLTAIVPGVPFPAIQDIISNIHVTIPNLLPGITLRNKIPPNPGPAILRNSNVTNFPPQNDVYSLVEPMELEDVNNPGPVLATIQSFPITVNPPTP</sequence>
<reference evidence="1" key="1">
    <citation type="submission" date="2020-10" db="EMBL/GenBank/DDBJ databases">
        <title>Taxonomic study of unclassified bacteria belonging to the class Ktedonobacteria.</title>
        <authorList>
            <person name="Yabe S."/>
            <person name="Wang C.M."/>
            <person name="Zheng Y."/>
            <person name="Sakai Y."/>
            <person name="Cavaletti L."/>
            <person name="Monciardini P."/>
            <person name="Donadio S."/>
        </authorList>
    </citation>
    <scope>NUCLEOTIDE SEQUENCE</scope>
    <source>
        <strain evidence="1">ID150040</strain>
    </source>
</reference>
<evidence type="ECO:0000313" key="1">
    <source>
        <dbReference type="EMBL" id="GHO95867.1"/>
    </source>
</evidence>
<dbReference type="Proteomes" id="UP000597444">
    <property type="component" value="Unassembled WGS sequence"/>
</dbReference>
<keyword evidence="2" id="KW-1185">Reference proteome</keyword>
<comment type="caution">
    <text evidence="1">The sequence shown here is derived from an EMBL/GenBank/DDBJ whole genome shotgun (WGS) entry which is preliminary data.</text>
</comment>
<proteinExistence type="predicted"/>
<dbReference type="EMBL" id="BNJK01000001">
    <property type="protein sequence ID" value="GHO95867.1"/>
    <property type="molecule type" value="Genomic_DNA"/>
</dbReference>